<feature type="transmembrane region" description="Helical" evidence="1">
    <location>
        <begin position="426"/>
        <end position="446"/>
    </location>
</feature>
<keyword evidence="1" id="KW-1133">Transmembrane helix</keyword>
<accession>A0AAW1KGJ5</accession>
<proteinExistence type="predicted"/>
<dbReference type="GO" id="GO:0003676">
    <property type="term" value="F:nucleic acid binding"/>
    <property type="evidence" value="ECO:0007669"/>
    <property type="project" value="InterPro"/>
</dbReference>
<dbReference type="Proteomes" id="UP001458880">
    <property type="component" value="Unassembled WGS sequence"/>
</dbReference>
<dbReference type="SUPFAM" id="SSF53098">
    <property type="entry name" value="Ribonuclease H-like"/>
    <property type="match status" value="2"/>
</dbReference>
<evidence type="ECO:0000256" key="1">
    <source>
        <dbReference type="SAM" id="Phobius"/>
    </source>
</evidence>
<dbReference type="InterPro" id="IPR019172">
    <property type="entry name" value="Osteopetrosis-assoc_TM_1"/>
</dbReference>
<organism evidence="2 3">
    <name type="scientific">Popillia japonica</name>
    <name type="common">Japanese beetle</name>
    <dbReference type="NCBI Taxonomy" id="7064"/>
    <lineage>
        <taxon>Eukaryota</taxon>
        <taxon>Metazoa</taxon>
        <taxon>Ecdysozoa</taxon>
        <taxon>Arthropoda</taxon>
        <taxon>Hexapoda</taxon>
        <taxon>Insecta</taxon>
        <taxon>Pterygota</taxon>
        <taxon>Neoptera</taxon>
        <taxon>Endopterygota</taxon>
        <taxon>Coleoptera</taxon>
        <taxon>Polyphaga</taxon>
        <taxon>Scarabaeiformia</taxon>
        <taxon>Scarabaeidae</taxon>
        <taxon>Rutelinae</taxon>
        <taxon>Popillia</taxon>
    </lineage>
</organism>
<protein>
    <submittedName>
        <fullName evidence="2">Osteopetrosis-associated transmembrane protein 1</fullName>
    </submittedName>
</protein>
<keyword evidence="1 2" id="KW-0812">Transmembrane</keyword>
<sequence>MCNKQIVEGLPRELESDYLKCGICVQNKMHNLPFKNERSRAKEILEIVHTDLNGPHSTVESKTGKRVKRVRCDNGKEYMNKDIYSFARERGISIEPCPPGEVHNCFVDYVNIIESKTGKRVKRVRCDNGKEYMNKDIYSFARERGISIEPCPPYVHELNGTAEKYNRDIMGDKPSIEHLKLYGSKVFVRVPEQKRNSKWDRKTDLGTVIDHESMFLFTTTVILANLVSGIKSDNASNYDNCTMVNHAFGFSISNFTFCAITNSRPIKLCQECVNKYMDVLSSFQNLTKSTDKNGTACYEEYIGLDRLEIIETMYIDVRTLWNTGKCDECFIIDNGTLTPQPSNQTLKFYELYEKTARCIKTELMVNDTKSMCEKCITLYIELNDYYDSISNINQEIANCMDIVDLMNGTRTSWSKQCCRYRHHEEYVFIISTCLVLIVTVLFYSLAKLLIDKKSSVAISQTRFAESLSHSRKD</sequence>
<dbReference type="Gene3D" id="3.30.420.10">
    <property type="entry name" value="Ribonuclease H-like superfamily/Ribonuclease H"/>
    <property type="match status" value="1"/>
</dbReference>
<evidence type="ECO:0000313" key="2">
    <source>
        <dbReference type="EMBL" id="KAK9717687.1"/>
    </source>
</evidence>
<dbReference type="Pfam" id="PF09777">
    <property type="entry name" value="OSTMP1"/>
    <property type="match status" value="1"/>
</dbReference>
<keyword evidence="3" id="KW-1185">Reference proteome</keyword>
<dbReference type="InterPro" id="IPR012337">
    <property type="entry name" value="RNaseH-like_sf"/>
</dbReference>
<keyword evidence="1" id="KW-0472">Membrane</keyword>
<evidence type="ECO:0000313" key="3">
    <source>
        <dbReference type="Proteomes" id="UP001458880"/>
    </source>
</evidence>
<name>A0AAW1KGJ5_POPJA</name>
<comment type="caution">
    <text evidence="2">The sequence shown here is derived from an EMBL/GenBank/DDBJ whole genome shotgun (WGS) entry which is preliminary data.</text>
</comment>
<dbReference type="GO" id="GO:0005829">
    <property type="term" value="C:cytosol"/>
    <property type="evidence" value="ECO:0007669"/>
    <property type="project" value="TreeGrafter"/>
</dbReference>
<dbReference type="EMBL" id="JASPKY010000237">
    <property type="protein sequence ID" value="KAK9717687.1"/>
    <property type="molecule type" value="Genomic_DNA"/>
</dbReference>
<dbReference type="PANTHER" id="PTHR15644:SF2">
    <property type="entry name" value="OSTEOPETROSIS-ASSOCIATED TRANSMEMBRANE PROTEIN 1"/>
    <property type="match status" value="1"/>
</dbReference>
<gene>
    <name evidence="2" type="ORF">QE152_g23598</name>
</gene>
<reference evidence="2 3" key="1">
    <citation type="journal article" date="2024" name="BMC Genomics">
        <title>De novo assembly and annotation of Popillia japonica's genome with initial clues to its potential as an invasive pest.</title>
        <authorList>
            <person name="Cucini C."/>
            <person name="Boschi S."/>
            <person name="Funari R."/>
            <person name="Cardaioli E."/>
            <person name="Iannotti N."/>
            <person name="Marturano G."/>
            <person name="Paoli F."/>
            <person name="Bruttini M."/>
            <person name="Carapelli A."/>
            <person name="Frati F."/>
            <person name="Nardi F."/>
        </authorList>
    </citation>
    <scope>NUCLEOTIDE SEQUENCE [LARGE SCALE GENOMIC DNA]</scope>
    <source>
        <strain evidence="2">DMR45628</strain>
    </source>
</reference>
<dbReference type="PANTHER" id="PTHR15644">
    <property type="entry name" value="OSTEOPETROSIS ASSOCIATED TRANSMEMBRANE PROTEIN 1"/>
    <property type="match status" value="1"/>
</dbReference>
<dbReference type="InterPro" id="IPR036397">
    <property type="entry name" value="RNaseH_sf"/>
</dbReference>
<dbReference type="AlphaFoldDB" id="A0AAW1KGJ5"/>